<feature type="transmembrane region" description="Helical" evidence="16">
    <location>
        <begin position="12"/>
        <end position="31"/>
    </location>
</feature>
<comment type="cofactor">
    <cofactor evidence="16">
        <name>FMN</name>
        <dbReference type="ChEBI" id="CHEBI:58210"/>
    </cofactor>
    <text evidence="16">Binds 1 FMN per subunit.</text>
</comment>
<keyword evidence="10" id="KW-0809">Transit peptide</keyword>
<evidence type="ECO:0000256" key="1">
    <source>
        <dbReference type="ARBA" id="ARBA00004434"/>
    </source>
</evidence>
<evidence type="ECO:0000256" key="15">
    <source>
        <dbReference type="ARBA" id="ARBA00048639"/>
    </source>
</evidence>
<name>A0A1B6L4R0_9HEMI</name>
<dbReference type="InterPro" id="IPR005720">
    <property type="entry name" value="Dihydroorotate_DH_cat"/>
</dbReference>
<keyword evidence="9 16" id="KW-0999">Mitochondrion inner membrane</keyword>
<dbReference type="GO" id="GO:0006207">
    <property type="term" value="P:'de novo' pyrimidine nucleobase biosynthetic process"/>
    <property type="evidence" value="ECO:0007669"/>
    <property type="project" value="InterPro"/>
</dbReference>
<dbReference type="PANTHER" id="PTHR48109:SF4">
    <property type="entry name" value="DIHYDROOROTATE DEHYDROGENASE (QUINONE), MITOCHONDRIAL"/>
    <property type="match status" value="1"/>
</dbReference>
<dbReference type="InterPro" id="IPR013785">
    <property type="entry name" value="Aldolase_TIM"/>
</dbReference>
<evidence type="ECO:0000256" key="7">
    <source>
        <dbReference type="ARBA" id="ARBA00022643"/>
    </source>
</evidence>
<dbReference type="CDD" id="cd04738">
    <property type="entry name" value="DHOD_2_like"/>
    <property type="match status" value="1"/>
</dbReference>
<evidence type="ECO:0000256" key="4">
    <source>
        <dbReference type="ARBA" id="ARBA00012791"/>
    </source>
</evidence>
<comment type="pathway">
    <text evidence="2 16">Pyrimidine metabolism; UMP biosynthesis via de novo pathway; orotate from (S)-dihydroorotate (quinone route): step 1/1.</text>
</comment>
<comment type="similarity">
    <text evidence="3 16">Belongs to the dihydroorotate dehydrogenase family. Type 2 subfamily.</text>
</comment>
<dbReference type="PROSITE" id="PS00911">
    <property type="entry name" value="DHODEHASE_1"/>
    <property type="match status" value="1"/>
</dbReference>
<comment type="catalytic activity">
    <reaction evidence="15 16">
        <text>(S)-dihydroorotate + a quinone = orotate + a quinol</text>
        <dbReference type="Rhea" id="RHEA:30187"/>
        <dbReference type="ChEBI" id="CHEBI:24646"/>
        <dbReference type="ChEBI" id="CHEBI:30839"/>
        <dbReference type="ChEBI" id="CHEBI:30864"/>
        <dbReference type="ChEBI" id="CHEBI:132124"/>
        <dbReference type="EC" id="1.3.5.2"/>
    </reaction>
</comment>
<dbReference type="Gene3D" id="3.20.20.70">
    <property type="entry name" value="Aldolase class I"/>
    <property type="match status" value="1"/>
</dbReference>
<dbReference type="GO" id="GO:0005743">
    <property type="term" value="C:mitochondrial inner membrane"/>
    <property type="evidence" value="ECO:0007669"/>
    <property type="project" value="UniProtKB-SubCell"/>
</dbReference>
<dbReference type="GO" id="GO:0106430">
    <property type="term" value="F:dihydroorotate dehydrogenase (quinone) activity"/>
    <property type="evidence" value="ECO:0007669"/>
    <property type="project" value="UniProtKB-EC"/>
</dbReference>
<dbReference type="NCBIfam" id="TIGR01036">
    <property type="entry name" value="pyrD_sub2"/>
    <property type="match status" value="1"/>
</dbReference>
<evidence type="ECO:0000313" key="18">
    <source>
        <dbReference type="EMBL" id="JAT18713.1"/>
    </source>
</evidence>
<dbReference type="EMBL" id="GEBQ01021264">
    <property type="protein sequence ID" value="JAT18713.1"/>
    <property type="molecule type" value="Transcribed_RNA"/>
</dbReference>
<organism evidence="18">
    <name type="scientific">Graphocephala atropunctata</name>
    <dbReference type="NCBI Taxonomy" id="36148"/>
    <lineage>
        <taxon>Eukaryota</taxon>
        <taxon>Metazoa</taxon>
        <taxon>Ecdysozoa</taxon>
        <taxon>Arthropoda</taxon>
        <taxon>Hexapoda</taxon>
        <taxon>Insecta</taxon>
        <taxon>Pterygota</taxon>
        <taxon>Neoptera</taxon>
        <taxon>Paraneoptera</taxon>
        <taxon>Hemiptera</taxon>
        <taxon>Auchenorrhyncha</taxon>
        <taxon>Membracoidea</taxon>
        <taxon>Cicadellidae</taxon>
        <taxon>Cicadellinae</taxon>
        <taxon>Cicadellini</taxon>
        <taxon>Graphocephala</taxon>
    </lineage>
</organism>
<dbReference type="PROSITE" id="PS00912">
    <property type="entry name" value="DHODEHASE_2"/>
    <property type="match status" value="1"/>
</dbReference>
<evidence type="ECO:0000256" key="2">
    <source>
        <dbReference type="ARBA" id="ARBA00005161"/>
    </source>
</evidence>
<dbReference type="EC" id="1.3.5.2" evidence="4 16"/>
<keyword evidence="7 16" id="KW-0288">FMN</keyword>
<evidence type="ECO:0000256" key="14">
    <source>
        <dbReference type="ARBA" id="ARBA00023136"/>
    </source>
</evidence>
<dbReference type="NCBIfam" id="NF003645">
    <property type="entry name" value="PRK05286.1-2"/>
    <property type="match status" value="1"/>
</dbReference>
<dbReference type="SUPFAM" id="SSF51395">
    <property type="entry name" value="FMN-linked oxidoreductases"/>
    <property type="match status" value="1"/>
</dbReference>
<protein>
    <recommendedName>
        <fullName evidence="5 16">Dihydroorotate dehydrogenase (quinone), mitochondrial</fullName>
        <shortName evidence="16">DHOdehase</shortName>
        <ecNumber evidence="4 16">1.3.5.2</ecNumber>
    </recommendedName>
</protein>
<keyword evidence="8 16" id="KW-0812">Transmembrane</keyword>
<dbReference type="PANTHER" id="PTHR48109">
    <property type="entry name" value="DIHYDROOROTATE DEHYDROGENASE (QUINONE), MITOCHONDRIAL-RELATED"/>
    <property type="match status" value="1"/>
</dbReference>
<proteinExistence type="inferred from homology"/>
<keyword evidence="12 16" id="KW-0560">Oxidoreductase</keyword>
<dbReference type="AlphaFoldDB" id="A0A1B6L4R0"/>
<comment type="subcellular location">
    <subcellularLocation>
        <location evidence="1 16">Mitochondrion inner membrane</location>
        <topology evidence="1 16">Single-pass membrane protein</topology>
    </subcellularLocation>
</comment>
<evidence type="ECO:0000256" key="10">
    <source>
        <dbReference type="ARBA" id="ARBA00022946"/>
    </source>
</evidence>
<reference evidence="18" key="1">
    <citation type="submission" date="2015-11" db="EMBL/GenBank/DDBJ databases">
        <title>De novo transcriptome assembly of four potential Pierce s Disease insect vectors from Arizona vineyards.</title>
        <authorList>
            <person name="Tassone E.E."/>
        </authorList>
    </citation>
    <scope>NUCLEOTIDE SEQUENCE</scope>
</reference>
<evidence type="ECO:0000256" key="12">
    <source>
        <dbReference type="ARBA" id="ARBA00023002"/>
    </source>
</evidence>
<feature type="domain" description="Dihydroorotate dehydrogenase catalytic" evidence="17">
    <location>
        <begin position="78"/>
        <end position="375"/>
    </location>
</feature>
<evidence type="ECO:0000256" key="5">
    <source>
        <dbReference type="ARBA" id="ARBA00017599"/>
    </source>
</evidence>
<keyword evidence="13 16" id="KW-0496">Mitochondrion</keyword>
<evidence type="ECO:0000256" key="8">
    <source>
        <dbReference type="ARBA" id="ARBA00022692"/>
    </source>
</evidence>
<keyword evidence="6 16" id="KW-0285">Flavoprotein</keyword>
<keyword evidence="14 16" id="KW-0472">Membrane</keyword>
<dbReference type="InterPro" id="IPR005719">
    <property type="entry name" value="Dihydroorotate_DH_2"/>
</dbReference>
<accession>A0A1B6L4R0</accession>
<evidence type="ECO:0000256" key="11">
    <source>
        <dbReference type="ARBA" id="ARBA00022989"/>
    </source>
</evidence>
<evidence type="ECO:0000256" key="16">
    <source>
        <dbReference type="RuleBase" id="RU361255"/>
    </source>
</evidence>
<evidence type="ECO:0000256" key="6">
    <source>
        <dbReference type="ARBA" id="ARBA00022630"/>
    </source>
</evidence>
<keyword evidence="11 16" id="KW-1133">Transmembrane helix</keyword>
<dbReference type="InterPro" id="IPR050074">
    <property type="entry name" value="DHO_dehydrogenase"/>
</dbReference>
<dbReference type="GO" id="GO:0044205">
    <property type="term" value="P:'de novo' UMP biosynthetic process"/>
    <property type="evidence" value="ECO:0007669"/>
    <property type="project" value="UniProtKB-UniPathway"/>
</dbReference>
<sequence length="394" mass="43239">MKTSTQILKKLRSCVYVCTGGFGLFSVYNVYQENEKFYESFIIPGLHNLSPETAHNVGVFTSKFKLLPRSRFVDSQSLTSDVWGLNFKNPVGMAAGFDKQGEAVEGLHDIGFGFVEIGSVTPNPQPGNEKPRVFRLVENSAIINRYGFNSEGHEKVYERIQSLKQNESFKGVIGVNLGKNKDSTDPIDDYVKGIEKFGTVADYIVINISSPNTPGLRDWQRKEQLEELLTKVLVAKNSLRSPIKPPLLLKLAPDLSSQEKKDIIEVLKKPECRVDGLIICNTTIGRTPELSGPHAQETGGLSGLPLSTLSTQLISEMYCATKGSMPIIGVGGIFTGEDAYNKILAGASLIQLYTAFTYHGPPRITRIKKELEHLLQRDGYSSVAEAVGKGASGH</sequence>
<evidence type="ECO:0000256" key="3">
    <source>
        <dbReference type="ARBA" id="ARBA00005359"/>
    </source>
</evidence>
<evidence type="ECO:0000256" key="13">
    <source>
        <dbReference type="ARBA" id="ARBA00023128"/>
    </source>
</evidence>
<gene>
    <name evidence="18" type="ORF">g.6560</name>
</gene>
<dbReference type="NCBIfam" id="NF003652">
    <property type="entry name" value="PRK05286.2-5"/>
    <property type="match status" value="1"/>
</dbReference>
<dbReference type="FunFam" id="3.20.20.70:FF:000066">
    <property type="entry name" value="Dihydroorotate dehydrogenase (quinone), mitochondrial"/>
    <property type="match status" value="1"/>
</dbReference>
<evidence type="ECO:0000259" key="17">
    <source>
        <dbReference type="Pfam" id="PF01180"/>
    </source>
</evidence>
<dbReference type="UniPathway" id="UPA00070">
    <property type="reaction ID" value="UER00946"/>
</dbReference>
<evidence type="ECO:0000256" key="9">
    <source>
        <dbReference type="ARBA" id="ARBA00022792"/>
    </source>
</evidence>
<dbReference type="Pfam" id="PF01180">
    <property type="entry name" value="DHO_dh"/>
    <property type="match status" value="1"/>
</dbReference>
<dbReference type="InterPro" id="IPR001295">
    <property type="entry name" value="Dihydroorotate_DH_CS"/>
</dbReference>